<accession>A0A5R9EVA8</accession>
<gene>
    <name evidence="2" type="ORF">FCL54_21820</name>
</gene>
<proteinExistence type="predicted"/>
<name>A0A5R9EVA8_9BACL</name>
<keyword evidence="1" id="KW-0472">Membrane</keyword>
<evidence type="ECO:0000313" key="3">
    <source>
        <dbReference type="Proteomes" id="UP000308230"/>
    </source>
</evidence>
<dbReference type="Proteomes" id="UP000308230">
    <property type="component" value="Unassembled WGS sequence"/>
</dbReference>
<keyword evidence="1" id="KW-1133">Transmembrane helix</keyword>
<dbReference type="OrthoDB" id="49588at2"/>
<dbReference type="InterPro" id="IPR043148">
    <property type="entry name" value="TagF_C"/>
</dbReference>
<reference evidence="2 3" key="1">
    <citation type="submission" date="2019-04" db="EMBL/GenBank/DDBJ databases">
        <title>Bacillus caeni sp. nov., a bacterium isolated from mangrove sediment.</title>
        <authorList>
            <person name="Huang H."/>
            <person name="Mo K."/>
            <person name="Hu Y."/>
        </authorList>
    </citation>
    <scope>NUCLEOTIDE SEQUENCE [LARGE SCALE GENOMIC DNA]</scope>
    <source>
        <strain evidence="2 3">HB172195</strain>
    </source>
</reference>
<keyword evidence="1" id="KW-0812">Transmembrane</keyword>
<protein>
    <submittedName>
        <fullName evidence="2">UDP-N-acetylglucosamine--N-acetylmuramyl-(Pentapeptide) pyrophosphoryl-undecaprenol N-acetylglucosamine transferase</fullName>
    </submittedName>
</protein>
<evidence type="ECO:0000313" key="2">
    <source>
        <dbReference type="EMBL" id="TLS35162.1"/>
    </source>
</evidence>
<dbReference type="AlphaFoldDB" id="A0A5R9EVA8"/>
<sequence length="468" mass="55798">MESIKEICNKFWEVENRHNLLSKQICEVKFWEVIRYELLNEILRNKGIYGEAHTKKKTIWSNFVLLSSIVYNSIFFNPLFGIYTKDILVFEHPRKVRKNGRYIDIYTNHLLNENDEIQFLEPDSRKRNTKSKEKGVNKKTLDLFYPFAITKMKQKKIFLDEKELNLLKNIEHDLKKEFNVEVNLYDKVKKAIRKFKIQYDFYQKILRKRKPKEIYLVVGYLQPALIHAAKSIGIKVIELQHGVINKYHLGYNFPNQQQKVDYFADKLLIFGEFWKKGIRYPIPSEDIKVIGFPFFNMQVEKYRNITKKPKQIIFISQGTVGHALSKFAYHSALELKDYTFIYKLHPGEYDRWKREYIELVKASQLKNFNVVDSNDKDLHYYLSESEFQVGVYSTALYEGFSLKCKTILFQYTGVEYLEEIVKEGFAKVVTNISELKQVLVNNKAVENEYDIFFKKTKQRLLRNNENTE</sequence>
<dbReference type="GO" id="GO:0016740">
    <property type="term" value="F:transferase activity"/>
    <property type="evidence" value="ECO:0007669"/>
    <property type="project" value="UniProtKB-KW"/>
</dbReference>
<keyword evidence="3" id="KW-1185">Reference proteome</keyword>
<dbReference type="Gene3D" id="3.40.50.12580">
    <property type="match status" value="1"/>
</dbReference>
<organism evidence="2 3">
    <name type="scientific">Exobacillus caeni</name>
    <dbReference type="NCBI Taxonomy" id="2574798"/>
    <lineage>
        <taxon>Bacteria</taxon>
        <taxon>Bacillati</taxon>
        <taxon>Bacillota</taxon>
        <taxon>Bacilli</taxon>
        <taxon>Bacillales</taxon>
        <taxon>Guptibacillaceae</taxon>
        <taxon>Exobacillus</taxon>
    </lineage>
</organism>
<dbReference type="EMBL" id="SWLG01000027">
    <property type="protein sequence ID" value="TLS35162.1"/>
    <property type="molecule type" value="Genomic_DNA"/>
</dbReference>
<keyword evidence="2" id="KW-0808">Transferase</keyword>
<comment type="caution">
    <text evidence="2">The sequence shown here is derived from an EMBL/GenBank/DDBJ whole genome shotgun (WGS) entry which is preliminary data.</text>
</comment>
<dbReference type="RefSeq" id="WP_138129329.1">
    <property type="nucleotide sequence ID" value="NZ_SWLG01000027.1"/>
</dbReference>
<feature type="transmembrane region" description="Helical" evidence="1">
    <location>
        <begin position="63"/>
        <end position="83"/>
    </location>
</feature>
<evidence type="ECO:0000256" key="1">
    <source>
        <dbReference type="SAM" id="Phobius"/>
    </source>
</evidence>